<comment type="cofactor">
    <cofactor evidence="1">
        <name>Zn(2+)</name>
        <dbReference type="ChEBI" id="CHEBI:29105"/>
    </cofactor>
</comment>
<dbReference type="InterPro" id="IPR011059">
    <property type="entry name" value="Metal-dep_hydrolase_composite"/>
</dbReference>
<feature type="domain" description="Amidohydrolase-related" evidence="9">
    <location>
        <begin position="891"/>
        <end position="1299"/>
    </location>
</feature>
<dbReference type="InterPro" id="IPR011989">
    <property type="entry name" value="ARM-like"/>
</dbReference>
<dbReference type="PROSITE" id="PS50176">
    <property type="entry name" value="ARM_REPEAT"/>
    <property type="match status" value="1"/>
</dbReference>
<evidence type="ECO:0000256" key="1">
    <source>
        <dbReference type="ARBA" id="ARBA00001947"/>
    </source>
</evidence>
<evidence type="ECO:0000256" key="4">
    <source>
        <dbReference type="ARBA" id="ARBA00022801"/>
    </source>
</evidence>
<feature type="compositionally biased region" description="Low complexity" evidence="8">
    <location>
        <begin position="452"/>
        <end position="466"/>
    </location>
</feature>
<comment type="catalytic activity">
    <reaction evidence="5">
        <text>5,6-dihydrouracil + H2O = 3-(carbamoylamino)propanoate + H(+)</text>
        <dbReference type="Rhea" id="RHEA:16121"/>
        <dbReference type="ChEBI" id="CHEBI:11892"/>
        <dbReference type="ChEBI" id="CHEBI:15377"/>
        <dbReference type="ChEBI" id="CHEBI:15378"/>
        <dbReference type="ChEBI" id="CHEBI:15901"/>
        <dbReference type="EC" id="3.5.2.2"/>
    </reaction>
</comment>
<gene>
    <name evidence="10" type="ORF">OEZ85_007518</name>
</gene>
<keyword evidence="3" id="KW-0479">Metal-binding</keyword>
<sequence>MSFTLSSPFASISGEALEEVENANPDVLGQEEETILDDYAGADDSAFEVEDLDPLSGLEKYCRSDLPAQRLTYAAGIGAAVVELEPSAVSGSLVCLLRELLGDVYADVRLTALQQVLAVARRLRAPGMTFQGDLESLWDMVQPLLLDADVENQEAAASVLAELTHLVAWGNAVAASQKLVWAVQRLARLPQELATEGALAALRLITEVVVPRPGSPLCFAAIEHFAVATFKDMAAYERSADVRQAVALLLPRFVRHMPPSVRAMVLPGLLKTMASDTHWNVRAEVPDMLINLLAVTQHNQQSNLHNSVNPQGQGQSNGQSNNPGQFGTGLSGSFDPFSETPQQQPGETSHTAAAVGEAAAAAAGAAVGGFTLEERKAICEAADKLCRDASHLVKVPALASLGQLLPLLPAADAAAAKPPLLALLASTAKPPATIAGVRVPPQLCAPRLSELQQQHSQQQQQQQQQQRAVHVAPRGTAAAELPLACAFNLGKVARHVGGSHWPVLQPAYISLAAAAVAGDADVAAALLLGFPDLAAALGPGPTRAVLVPVMLELLHGQLELLAPVLSVMLYDITAALPGDLRICLLQLLPSLAIQPDREVAGDWRARMAVAQHLPAVARVLTPPQVAYCVWPLLLTLAKDPVAAVRAAAAAQDGLQQGVDMVKESGGLQRALSEFQQLAKADVAVALAADVLHHFVAMLRTEQMPLQAAAAAALAGLCTSCSGRDAARLSGALQQLVHVVQEQQKDPGCSAAEHAAKALMNAAACDAAKATIHRAGGVPSLMQLLRCGSDLGVLPFAGKPCPAAVYAVGALLNMVLVKQIQATLVKLDGMALLEDVAARWQSTVILIKGGEVVNHDLQMKADVLIKEGLIAEVAPNIKAPAGAKVIDASGSYVMPGGIDPHTHLAMPFMGQVACDDFYSGQVAALAGGTTMHIDFALPVNHNLLAGLKEWQAKAQLACADYGFHMAVTKWNSQVAEDMGKLVQQGINSFKFFMAYKVAEDMGKLVQQGINSFKFFMAYKGALMVNDEELLQGFVRCRQLGALPQVHAENGEAVALGQQLVFEAGITGPEGHALSRPAVLEGEATGRAIRLASFVGVPLYVVHVMSIDAMEEVARARKAGLPIIGEPVASGLALDESAMWDANFTKAAAAVMSPPIRSKQHGVALKKALAGGLLQLVATDHAVFNSSQKAVGRGDFRVIPNGVNGLEERMHVVWQEMVVSGLITPRDFVRITSTAAAQIFNVYPRKGRIAPGSDADVIVLDPRVKHTISAATHHSRIDTNVYEGKEIQGKVTVTISRGRLVWFEGKLNVEPGSGRFIPLPTHGPLFDGIDKAGADTAARLVKVFAAENRATPVVREDAGGSGKASKDEL</sequence>
<feature type="compositionally biased region" description="Low complexity" evidence="8">
    <location>
        <begin position="306"/>
        <end position="325"/>
    </location>
</feature>
<evidence type="ECO:0000313" key="11">
    <source>
        <dbReference type="Proteomes" id="UP001244341"/>
    </source>
</evidence>
<feature type="compositionally biased region" description="Polar residues" evidence="8">
    <location>
        <begin position="339"/>
        <end position="351"/>
    </location>
</feature>
<evidence type="ECO:0000259" key="9">
    <source>
        <dbReference type="Pfam" id="PF01979"/>
    </source>
</evidence>
<dbReference type="InterPro" id="IPR050378">
    <property type="entry name" value="Metallo-dep_Hydrolases_sf"/>
</dbReference>
<dbReference type="Gene3D" id="1.25.10.10">
    <property type="entry name" value="Leucine-rich Repeat Variant"/>
    <property type="match status" value="3"/>
</dbReference>
<comment type="similarity">
    <text evidence="2">Belongs to the metallo-dependent hydrolases superfamily. Hydantoinase/dihydropyrimidinase family.</text>
</comment>
<evidence type="ECO:0000256" key="3">
    <source>
        <dbReference type="ARBA" id="ARBA00022723"/>
    </source>
</evidence>
<dbReference type="EMBL" id="CP126208">
    <property type="protein sequence ID" value="WIA08052.1"/>
    <property type="molecule type" value="Genomic_DNA"/>
</dbReference>
<dbReference type="EC" id="3.5.2.2" evidence="6"/>
<reference evidence="10 11" key="1">
    <citation type="submission" date="2023-05" db="EMBL/GenBank/DDBJ databases">
        <title>A 100% complete, gapless, phased diploid assembly of the Scenedesmus obliquus UTEX 3031 genome.</title>
        <authorList>
            <person name="Biondi T.C."/>
            <person name="Hanschen E.R."/>
            <person name="Kwon T."/>
            <person name="Eng W."/>
            <person name="Kruse C.P.S."/>
            <person name="Koehler S.I."/>
            <person name="Kunde Y."/>
            <person name="Gleasner C.D."/>
            <person name="You Mak K.T."/>
            <person name="Polle J."/>
            <person name="Hovde B.T."/>
            <person name="Starkenburg S.R."/>
        </authorList>
    </citation>
    <scope>NUCLEOTIDE SEQUENCE [LARGE SCALE GENOMIC DNA]</scope>
    <source>
        <strain evidence="10 11">DOE0152z</strain>
    </source>
</reference>
<dbReference type="InterPro" id="IPR032466">
    <property type="entry name" value="Metal_Hydrolase"/>
</dbReference>
<dbReference type="SUPFAM" id="SSF51338">
    <property type="entry name" value="Composite domain of metallo-dependent hydrolases"/>
    <property type="match status" value="1"/>
</dbReference>
<dbReference type="Pfam" id="PF01979">
    <property type="entry name" value="Amidohydro_1"/>
    <property type="match status" value="1"/>
</dbReference>
<dbReference type="SUPFAM" id="SSF51556">
    <property type="entry name" value="Metallo-dependent hydrolases"/>
    <property type="match status" value="1"/>
</dbReference>
<organism evidence="10 11">
    <name type="scientific">Tetradesmus obliquus</name>
    <name type="common">Green alga</name>
    <name type="synonym">Acutodesmus obliquus</name>
    <dbReference type="NCBI Taxonomy" id="3088"/>
    <lineage>
        <taxon>Eukaryota</taxon>
        <taxon>Viridiplantae</taxon>
        <taxon>Chlorophyta</taxon>
        <taxon>core chlorophytes</taxon>
        <taxon>Chlorophyceae</taxon>
        <taxon>CS clade</taxon>
        <taxon>Sphaeropleales</taxon>
        <taxon>Scenedesmaceae</taxon>
        <taxon>Tetradesmus</taxon>
    </lineage>
</organism>
<dbReference type="PANTHER" id="PTHR11647">
    <property type="entry name" value="HYDRANTOINASE/DIHYDROPYRIMIDINASE FAMILY MEMBER"/>
    <property type="match status" value="1"/>
</dbReference>
<dbReference type="CDD" id="cd01314">
    <property type="entry name" value="D-HYD"/>
    <property type="match status" value="1"/>
</dbReference>
<feature type="region of interest" description="Disordered" evidence="8">
    <location>
        <begin position="303"/>
        <end position="355"/>
    </location>
</feature>
<feature type="repeat" description="ARM" evidence="7">
    <location>
        <begin position="730"/>
        <end position="776"/>
    </location>
</feature>
<dbReference type="InterPro" id="IPR016024">
    <property type="entry name" value="ARM-type_fold"/>
</dbReference>
<evidence type="ECO:0000256" key="7">
    <source>
        <dbReference type="PROSITE-ProRule" id="PRU00259"/>
    </source>
</evidence>
<dbReference type="Gene3D" id="3.20.20.140">
    <property type="entry name" value="Metal-dependent hydrolases"/>
    <property type="match status" value="2"/>
</dbReference>
<evidence type="ECO:0000313" key="10">
    <source>
        <dbReference type="EMBL" id="WIA08052.1"/>
    </source>
</evidence>
<keyword evidence="4" id="KW-0378">Hydrolase</keyword>
<dbReference type="InterPro" id="IPR000225">
    <property type="entry name" value="Armadillo"/>
</dbReference>
<dbReference type="Proteomes" id="UP001244341">
    <property type="component" value="Chromosome 1b"/>
</dbReference>
<proteinExistence type="inferred from homology"/>
<keyword evidence="11" id="KW-1185">Reference proteome</keyword>
<dbReference type="InterPro" id="IPR011778">
    <property type="entry name" value="Hydantoinase/dihydroPyrase"/>
</dbReference>
<evidence type="ECO:0000256" key="8">
    <source>
        <dbReference type="SAM" id="MobiDB-lite"/>
    </source>
</evidence>
<dbReference type="SUPFAM" id="SSF48371">
    <property type="entry name" value="ARM repeat"/>
    <property type="match status" value="2"/>
</dbReference>
<dbReference type="InterPro" id="IPR006680">
    <property type="entry name" value="Amidohydro-rel"/>
</dbReference>
<evidence type="ECO:0000256" key="2">
    <source>
        <dbReference type="ARBA" id="ARBA00008829"/>
    </source>
</evidence>
<evidence type="ECO:0000256" key="5">
    <source>
        <dbReference type="ARBA" id="ARBA00036696"/>
    </source>
</evidence>
<evidence type="ECO:0000256" key="6">
    <source>
        <dbReference type="ARBA" id="ARBA00039113"/>
    </source>
</evidence>
<dbReference type="NCBIfam" id="TIGR02033">
    <property type="entry name" value="D-hydantoinase"/>
    <property type="match status" value="1"/>
</dbReference>
<feature type="region of interest" description="Disordered" evidence="8">
    <location>
        <begin position="449"/>
        <end position="468"/>
    </location>
</feature>
<name>A0ABY8TGH6_TETOB</name>
<accession>A0ABY8TGH6</accession>
<dbReference type="PANTHER" id="PTHR11647:SF1">
    <property type="entry name" value="COLLAPSIN RESPONSE MEDIATOR PROTEIN"/>
    <property type="match status" value="1"/>
</dbReference>
<protein>
    <recommendedName>
        <fullName evidence="6">dihydropyrimidinase</fullName>
        <ecNumber evidence="6">3.5.2.2</ecNumber>
    </recommendedName>
</protein>